<organism evidence="11 12">
    <name type="scientific">Neolentinus lepideus HHB14362 ss-1</name>
    <dbReference type="NCBI Taxonomy" id="1314782"/>
    <lineage>
        <taxon>Eukaryota</taxon>
        <taxon>Fungi</taxon>
        <taxon>Dikarya</taxon>
        <taxon>Basidiomycota</taxon>
        <taxon>Agaricomycotina</taxon>
        <taxon>Agaricomycetes</taxon>
        <taxon>Gloeophyllales</taxon>
        <taxon>Gloeophyllaceae</taxon>
        <taxon>Neolentinus</taxon>
    </lineage>
</organism>
<dbReference type="InParanoid" id="A0A165NFW9"/>
<feature type="transmembrane region" description="Helical" evidence="10">
    <location>
        <begin position="113"/>
        <end position="134"/>
    </location>
</feature>
<evidence type="ECO:0000256" key="2">
    <source>
        <dbReference type="ARBA" id="ARBA00011085"/>
    </source>
</evidence>
<evidence type="ECO:0000313" key="11">
    <source>
        <dbReference type="EMBL" id="KZT19586.1"/>
    </source>
</evidence>
<comment type="similarity">
    <text evidence="2">Belongs to the G-protein coupled receptor 4 family.</text>
</comment>
<feature type="transmembrane region" description="Helical" evidence="10">
    <location>
        <begin position="163"/>
        <end position="184"/>
    </location>
</feature>
<dbReference type="PRINTS" id="PR00899">
    <property type="entry name" value="GPCRSTE3"/>
</dbReference>
<reference evidence="11 12" key="1">
    <citation type="journal article" date="2016" name="Mol. Biol. Evol.">
        <title>Comparative Genomics of Early-Diverging Mushroom-Forming Fungi Provides Insights into the Origins of Lignocellulose Decay Capabilities.</title>
        <authorList>
            <person name="Nagy L.G."/>
            <person name="Riley R."/>
            <person name="Tritt A."/>
            <person name="Adam C."/>
            <person name="Daum C."/>
            <person name="Floudas D."/>
            <person name="Sun H."/>
            <person name="Yadav J.S."/>
            <person name="Pangilinan J."/>
            <person name="Larsson K.H."/>
            <person name="Matsuura K."/>
            <person name="Barry K."/>
            <person name="Labutti K."/>
            <person name="Kuo R."/>
            <person name="Ohm R.A."/>
            <person name="Bhattacharya S.S."/>
            <person name="Shirouzu T."/>
            <person name="Yoshinaga Y."/>
            <person name="Martin F.M."/>
            <person name="Grigoriev I.V."/>
            <person name="Hibbett D.S."/>
        </authorList>
    </citation>
    <scope>NUCLEOTIDE SEQUENCE [LARGE SCALE GENOMIC DNA]</scope>
    <source>
        <strain evidence="11 12">HHB14362 ss-1</strain>
    </source>
</reference>
<evidence type="ECO:0000256" key="3">
    <source>
        <dbReference type="ARBA" id="ARBA00022507"/>
    </source>
</evidence>
<accession>A0A165NFW9</accession>
<feature type="transmembrane region" description="Helical" evidence="10">
    <location>
        <begin position="7"/>
        <end position="26"/>
    </location>
</feature>
<evidence type="ECO:0000256" key="9">
    <source>
        <dbReference type="ARBA" id="ARBA00023224"/>
    </source>
</evidence>
<dbReference type="AlphaFoldDB" id="A0A165NFW9"/>
<name>A0A165NFW9_9AGAM</name>
<keyword evidence="3" id="KW-0589">Pheromone response</keyword>
<protein>
    <submittedName>
        <fullName evidence="11">STE3-like pheromone receptor</fullName>
    </submittedName>
</protein>
<keyword evidence="4 10" id="KW-0812">Transmembrane</keyword>
<comment type="subcellular location">
    <subcellularLocation>
        <location evidence="1">Membrane</location>
        <topology evidence="1">Multi-pass membrane protein</topology>
    </subcellularLocation>
</comment>
<evidence type="ECO:0000256" key="10">
    <source>
        <dbReference type="SAM" id="Phobius"/>
    </source>
</evidence>
<feature type="transmembrane region" description="Helical" evidence="10">
    <location>
        <begin position="205"/>
        <end position="228"/>
    </location>
</feature>
<sequence length="332" mass="38097">MSDYPTAVFSTFAFIGFTISLIPLPWHLEAWNSGTCYYMIWTSVGCLNQFINSVVWADDAINRAPVWCDISTRITLGVSVGIPASSLCIQRRLYKIACMQTVSISRAEKRRAILVDSLVSVLLPVIVMALYYVVQGHRFDIFQEVGCYPVVYDTLPSYFLINMWPVLLGCISAVYCILCIHVFLQRQVQFKEFLSASKGITMGRYLRLMALAMTEMLCTVPIGCYMIYLNASAQNVRPWKGWADTHYDFSRVDQFPSVVWRMYHRSAVSIELTRWLLPVCAIIFFAFFGFASEARRHYALVFWWVAKRFGFQRPASKPKAYAMFLPCFCLPC</sequence>
<dbReference type="PRINTS" id="PR00901">
    <property type="entry name" value="PHEROMONEBAR"/>
</dbReference>
<evidence type="ECO:0000256" key="4">
    <source>
        <dbReference type="ARBA" id="ARBA00022692"/>
    </source>
</evidence>
<dbReference type="GO" id="GO:0000750">
    <property type="term" value="P:pheromone-dependent signal transduction involved in conjugation with cellular fusion"/>
    <property type="evidence" value="ECO:0007669"/>
    <property type="project" value="TreeGrafter"/>
</dbReference>
<keyword evidence="5 10" id="KW-1133">Transmembrane helix</keyword>
<keyword evidence="12" id="KW-1185">Reference proteome</keyword>
<dbReference type="InterPro" id="IPR001499">
    <property type="entry name" value="GPCR_STE3"/>
</dbReference>
<keyword evidence="8 11" id="KW-0675">Receptor</keyword>
<feature type="transmembrane region" description="Helical" evidence="10">
    <location>
        <begin position="38"/>
        <end position="57"/>
    </location>
</feature>
<dbReference type="Pfam" id="PF02076">
    <property type="entry name" value="STE3"/>
    <property type="match status" value="1"/>
</dbReference>
<evidence type="ECO:0000256" key="8">
    <source>
        <dbReference type="ARBA" id="ARBA00023170"/>
    </source>
</evidence>
<evidence type="ECO:0000256" key="1">
    <source>
        <dbReference type="ARBA" id="ARBA00004141"/>
    </source>
</evidence>
<dbReference type="GO" id="GO:0004934">
    <property type="term" value="F:mating-type alpha-factor pheromone receptor activity"/>
    <property type="evidence" value="ECO:0007669"/>
    <property type="project" value="InterPro"/>
</dbReference>
<keyword evidence="6" id="KW-0297">G-protein coupled receptor</keyword>
<dbReference type="Proteomes" id="UP000076761">
    <property type="component" value="Unassembled WGS sequence"/>
</dbReference>
<dbReference type="PANTHER" id="PTHR28097">
    <property type="entry name" value="PHEROMONE A FACTOR RECEPTOR"/>
    <property type="match status" value="1"/>
</dbReference>
<dbReference type="InterPro" id="IPR000481">
    <property type="entry name" value="GPCR_Pheromne_B_alpha_rcpt"/>
</dbReference>
<evidence type="ECO:0000256" key="5">
    <source>
        <dbReference type="ARBA" id="ARBA00022989"/>
    </source>
</evidence>
<proteinExistence type="inferred from homology"/>
<keyword evidence="9" id="KW-0807">Transducer</keyword>
<dbReference type="OrthoDB" id="2874149at2759"/>
<dbReference type="GO" id="GO:0005886">
    <property type="term" value="C:plasma membrane"/>
    <property type="evidence" value="ECO:0007669"/>
    <property type="project" value="TreeGrafter"/>
</dbReference>
<dbReference type="EMBL" id="KV425638">
    <property type="protein sequence ID" value="KZT19586.1"/>
    <property type="molecule type" value="Genomic_DNA"/>
</dbReference>
<feature type="transmembrane region" description="Helical" evidence="10">
    <location>
        <begin position="272"/>
        <end position="291"/>
    </location>
</feature>
<evidence type="ECO:0000313" key="12">
    <source>
        <dbReference type="Proteomes" id="UP000076761"/>
    </source>
</evidence>
<dbReference type="FunCoup" id="A0A165NFW9">
    <property type="interactions" value="91"/>
</dbReference>
<gene>
    <name evidence="11" type="ORF">NEOLEDRAFT_1077531</name>
</gene>
<evidence type="ECO:0000256" key="6">
    <source>
        <dbReference type="ARBA" id="ARBA00023040"/>
    </source>
</evidence>
<keyword evidence="7 10" id="KW-0472">Membrane</keyword>
<dbReference type="CDD" id="cd14966">
    <property type="entry name" value="7tmD_STE3"/>
    <property type="match status" value="1"/>
</dbReference>
<dbReference type="PANTHER" id="PTHR28097:SF1">
    <property type="entry name" value="PHEROMONE A FACTOR RECEPTOR"/>
    <property type="match status" value="1"/>
</dbReference>
<evidence type="ECO:0000256" key="7">
    <source>
        <dbReference type="ARBA" id="ARBA00023136"/>
    </source>
</evidence>